<dbReference type="AlphaFoldDB" id="A0A2P2NMM6"/>
<organism evidence="1">
    <name type="scientific">Rhizophora mucronata</name>
    <name type="common">Asiatic mangrove</name>
    <dbReference type="NCBI Taxonomy" id="61149"/>
    <lineage>
        <taxon>Eukaryota</taxon>
        <taxon>Viridiplantae</taxon>
        <taxon>Streptophyta</taxon>
        <taxon>Embryophyta</taxon>
        <taxon>Tracheophyta</taxon>
        <taxon>Spermatophyta</taxon>
        <taxon>Magnoliopsida</taxon>
        <taxon>eudicotyledons</taxon>
        <taxon>Gunneridae</taxon>
        <taxon>Pentapetalae</taxon>
        <taxon>rosids</taxon>
        <taxon>fabids</taxon>
        <taxon>Malpighiales</taxon>
        <taxon>Rhizophoraceae</taxon>
        <taxon>Rhizophora</taxon>
    </lineage>
</organism>
<reference evidence="1" key="1">
    <citation type="submission" date="2018-02" db="EMBL/GenBank/DDBJ databases">
        <title>Rhizophora mucronata_Transcriptome.</title>
        <authorList>
            <person name="Meera S.P."/>
            <person name="Sreeshan A."/>
            <person name="Augustine A."/>
        </authorList>
    </citation>
    <scope>NUCLEOTIDE SEQUENCE</scope>
    <source>
        <tissue evidence="1">Leaf</tissue>
    </source>
</reference>
<proteinExistence type="predicted"/>
<sequence length="21" mass="2359">MLLVFGDSTEALLSELEKICF</sequence>
<evidence type="ECO:0000313" key="1">
    <source>
        <dbReference type="EMBL" id="MBX43723.1"/>
    </source>
</evidence>
<name>A0A2P2NMM6_RHIMU</name>
<dbReference type="EMBL" id="GGEC01063239">
    <property type="protein sequence ID" value="MBX43723.1"/>
    <property type="molecule type" value="Transcribed_RNA"/>
</dbReference>
<protein>
    <submittedName>
        <fullName evidence="1">Uncharacterized protein</fullName>
    </submittedName>
</protein>
<accession>A0A2P2NMM6</accession>